<proteinExistence type="predicted"/>
<feature type="compositionally biased region" description="Polar residues" evidence="1">
    <location>
        <begin position="313"/>
        <end position="324"/>
    </location>
</feature>
<dbReference type="GeneID" id="7843767"/>
<feature type="region of interest" description="Disordered" evidence="1">
    <location>
        <begin position="312"/>
        <end position="345"/>
    </location>
</feature>
<name>I7MKL3_TETTS</name>
<evidence type="ECO:0000256" key="1">
    <source>
        <dbReference type="SAM" id="MobiDB-lite"/>
    </source>
</evidence>
<dbReference type="AlphaFoldDB" id="I7MKL3"/>
<feature type="compositionally biased region" description="Basic and acidic residues" evidence="1">
    <location>
        <begin position="372"/>
        <end position="387"/>
    </location>
</feature>
<dbReference type="Proteomes" id="UP000009168">
    <property type="component" value="Unassembled WGS sequence"/>
</dbReference>
<reference evidence="3" key="1">
    <citation type="journal article" date="2006" name="PLoS Biol.">
        <title>Macronuclear genome sequence of the ciliate Tetrahymena thermophila, a model eukaryote.</title>
        <authorList>
            <person name="Eisen J.A."/>
            <person name="Coyne R.S."/>
            <person name="Wu M."/>
            <person name="Wu D."/>
            <person name="Thiagarajan M."/>
            <person name="Wortman J.R."/>
            <person name="Badger J.H."/>
            <person name="Ren Q."/>
            <person name="Amedeo P."/>
            <person name="Jones K.M."/>
            <person name="Tallon L.J."/>
            <person name="Delcher A.L."/>
            <person name="Salzberg S.L."/>
            <person name="Silva J.C."/>
            <person name="Haas B.J."/>
            <person name="Majoros W.H."/>
            <person name="Farzad M."/>
            <person name="Carlton J.M."/>
            <person name="Smith R.K. Jr."/>
            <person name="Garg J."/>
            <person name="Pearlman R.E."/>
            <person name="Karrer K.M."/>
            <person name="Sun L."/>
            <person name="Manning G."/>
            <person name="Elde N.C."/>
            <person name="Turkewitz A.P."/>
            <person name="Asai D.J."/>
            <person name="Wilkes D.E."/>
            <person name="Wang Y."/>
            <person name="Cai H."/>
            <person name="Collins K."/>
            <person name="Stewart B.A."/>
            <person name="Lee S.R."/>
            <person name="Wilamowska K."/>
            <person name="Weinberg Z."/>
            <person name="Ruzzo W.L."/>
            <person name="Wloga D."/>
            <person name="Gaertig J."/>
            <person name="Frankel J."/>
            <person name="Tsao C.-C."/>
            <person name="Gorovsky M.A."/>
            <person name="Keeling P.J."/>
            <person name="Waller R.F."/>
            <person name="Patron N.J."/>
            <person name="Cherry J.M."/>
            <person name="Stover N.A."/>
            <person name="Krieger C.J."/>
            <person name="del Toro C."/>
            <person name="Ryder H.F."/>
            <person name="Williamson S.C."/>
            <person name="Barbeau R.A."/>
            <person name="Hamilton E.P."/>
            <person name="Orias E."/>
        </authorList>
    </citation>
    <scope>NUCLEOTIDE SEQUENCE [LARGE SCALE GENOMIC DNA]</scope>
    <source>
        <strain evidence="3">SB210</strain>
    </source>
</reference>
<feature type="compositionally biased region" description="Polar residues" evidence="1">
    <location>
        <begin position="277"/>
        <end position="288"/>
    </location>
</feature>
<dbReference type="InParanoid" id="I7MKL3"/>
<keyword evidence="3" id="KW-1185">Reference proteome</keyword>
<accession>I7MKL3</accession>
<protein>
    <submittedName>
        <fullName evidence="2">Uncharacterized protein</fullName>
    </submittedName>
</protein>
<evidence type="ECO:0000313" key="2">
    <source>
        <dbReference type="EMBL" id="EAR99502.4"/>
    </source>
</evidence>
<evidence type="ECO:0000313" key="3">
    <source>
        <dbReference type="Proteomes" id="UP000009168"/>
    </source>
</evidence>
<gene>
    <name evidence="2" type="ORF">TTHERM_00137650</name>
</gene>
<feature type="region of interest" description="Disordered" evidence="1">
    <location>
        <begin position="372"/>
        <end position="396"/>
    </location>
</feature>
<sequence length="543" mass="63122">MKMSQGKERKNLNFSSQQCNNNLNYIPASYSSRYPQPQRKLNGKDICFDNDSMLSSNMIAQTPQFSESQEEICDMFFNQKAYLQNQDKNNSNEEQSSNMIPCNNQDVYYDIDEANQNYEEEYPNQQEIYENDPYQIQIQGSNQSYENKKIGKSYQNYNFSNCVQIPSSINSQNQSNSQNGLQQQQINQSPCLSCSASQQNNQKMCQQCINVLPQQSSSIPKKSEIQNKYISSPVIRVEQQNIQPAQQNQMQNSPSNSQNPIMQKELKNEVQKMLNAPQLQDQSSINRQKSQKKQPIDNGIIDDYESIAEEYEQNSQNRGQYSLENSNYYSSDQSDSNMNNSSKHASCSYYNSEEQYFSGSQYNHANNDEVVADKKPRSRRSQNESLKDASSALNSKKAIKKYKPKKKYKQSRQKNVFKNFGNALMNCIQNNFVIRDFIEKRLGNDSNSIEAFHNSFLKDQLNHLKNKEDFLQGWRVQESQDDQQMILFKQVFKEVSLKFFNEYAAKYVNESDKLKNKDIHIKAIPIFIKGLQNVNELYKFKLS</sequence>
<organism evidence="2 3">
    <name type="scientific">Tetrahymena thermophila (strain SB210)</name>
    <dbReference type="NCBI Taxonomy" id="312017"/>
    <lineage>
        <taxon>Eukaryota</taxon>
        <taxon>Sar</taxon>
        <taxon>Alveolata</taxon>
        <taxon>Ciliophora</taxon>
        <taxon>Intramacronucleata</taxon>
        <taxon>Oligohymenophorea</taxon>
        <taxon>Hymenostomatida</taxon>
        <taxon>Tetrahymenina</taxon>
        <taxon>Tetrahymenidae</taxon>
        <taxon>Tetrahymena</taxon>
    </lineage>
</organism>
<feature type="compositionally biased region" description="Low complexity" evidence="1">
    <location>
        <begin position="325"/>
        <end position="342"/>
    </location>
</feature>
<dbReference type="KEGG" id="tet:TTHERM_00137650"/>
<feature type="region of interest" description="Disordered" evidence="1">
    <location>
        <begin position="277"/>
        <end position="298"/>
    </location>
</feature>
<dbReference type="RefSeq" id="XP_001019747.4">
    <property type="nucleotide sequence ID" value="XM_001019747.4"/>
</dbReference>
<dbReference type="EMBL" id="GG662639">
    <property type="protein sequence ID" value="EAR99502.4"/>
    <property type="molecule type" value="Genomic_DNA"/>
</dbReference>